<dbReference type="Proteomes" id="UP000790709">
    <property type="component" value="Unassembled WGS sequence"/>
</dbReference>
<keyword evidence="2" id="KW-1185">Reference proteome</keyword>
<name>A0ACB8B7H4_9AGAM</name>
<evidence type="ECO:0000313" key="2">
    <source>
        <dbReference type="Proteomes" id="UP000790709"/>
    </source>
</evidence>
<sequence>MKLKAKNKEPKLSFSNVFAKKPSNEDRQKAVKAMTDISRAFAWSVHRWPMDKRIAEYNTKIHLPRTYLSRKGEDTRGVRQGADLNQLVHRHYTDLLDTEKHGDWVNYVHDDNVVSRRHEYLGPDPRVAGYFFDDEGEVHIRWWDGFLKDQWMDNQKWTLDVTMDASGKWVVKED</sequence>
<proteinExistence type="predicted"/>
<evidence type="ECO:0000313" key="1">
    <source>
        <dbReference type="EMBL" id="KAH7921671.1"/>
    </source>
</evidence>
<comment type="caution">
    <text evidence="1">The sequence shown here is derived from an EMBL/GenBank/DDBJ whole genome shotgun (WGS) entry which is preliminary data.</text>
</comment>
<protein>
    <submittedName>
        <fullName evidence="1">Uncharacterized protein</fullName>
    </submittedName>
</protein>
<organism evidence="1 2">
    <name type="scientific">Leucogyrophana mollusca</name>
    <dbReference type="NCBI Taxonomy" id="85980"/>
    <lineage>
        <taxon>Eukaryota</taxon>
        <taxon>Fungi</taxon>
        <taxon>Dikarya</taxon>
        <taxon>Basidiomycota</taxon>
        <taxon>Agaricomycotina</taxon>
        <taxon>Agaricomycetes</taxon>
        <taxon>Agaricomycetidae</taxon>
        <taxon>Boletales</taxon>
        <taxon>Boletales incertae sedis</taxon>
        <taxon>Leucogyrophana</taxon>
    </lineage>
</organism>
<accession>A0ACB8B7H4</accession>
<gene>
    <name evidence="1" type="ORF">BV22DRAFT_1018925</name>
</gene>
<reference evidence="1" key="1">
    <citation type="journal article" date="2021" name="New Phytol.">
        <title>Evolutionary innovations through gain and loss of genes in the ectomycorrhizal Boletales.</title>
        <authorList>
            <person name="Wu G."/>
            <person name="Miyauchi S."/>
            <person name="Morin E."/>
            <person name="Kuo A."/>
            <person name="Drula E."/>
            <person name="Varga T."/>
            <person name="Kohler A."/>
            <person name="Feng B."/>
            <person name="Cao Y."/>
            <person name="Lipzen A."/>
            <person name="Daum C."/>
            <person name="Hundley H."/>
            <person name="Pangilinan J."/>
            <person name="Johnson J."/>
            <person name="Barry K."/>
            <person name="LaButti K."/>
            <person name="Ng V."/>
            <person name="Ahrendt S."/>
            <person name="Min B."/>
            <person name="Choi I.G."/>
            <person name="Park H."/>
            <person name="Plett J.M."/>
            <person name="Magnuson J."/>
            <person name="Spatafora J.W."/>
            <person name="Nagy L.G."/>
            <person name="Henrissat B."/>
            <person name="Grigoriev I.V."/>
            <person name="Yang Z.L."/>
            <person name="Xu J."/>
            <person name="Martin F.M."/>
        </authorList>
    </citation>
    <scope>NUCLEOTIDE SEQUENCE</scope>
    <source>
        <strain evidence="1">KUC20120723A-06</strain>
    </source>
</reference>
<dbReference type="EMBL" id="MU266516">
    <property type="protein sequence ID" value="KAH7921671.1"/>
    <property type="molecule type" value="Genomic_DNA"/>
</dbReference>